<feature type="non-terminal residue" evidence="1">
    <location>
        <position position="1"/>
    </location>
</feature>
<organism evidence="1 2">
    <name type="scientific">Spiromyces aspiralis</name>
    <dbReference type="NCBI Taxonomy" id="68401"/>
    <lineage>
        <taxon>Eukaryota</taxon>
        <taxon>Fungi</taxon>
        <taxon>Fungi incertae sedis</taxon>
        <taxon>Zoopagomycota</taxon>
        <taxon>Kickxellomycotina</taxon>
        <taxon>Kickxellomycetes</taxon>
        <taxon>Kickxellales</taxon>
        <taxon>Kickxellaceae</taxon>
        <taxon>Spiromyces</taxon>
    </lineage>
</organism>
<name>A0ACC1HFD6_9FUNG</name>
<keyword evidence="2" id="KW-1185">Reference proteome</keyword>
<gene>
    <name evidence="1" type="ORF">EV182_006762</name>
</gene>
<comment type="caution">
    <text evidence="1">The sequence shown here is derived from an EMBL/GenBank/DDBJ whole genome shotgun (WGS) entry which is preliminary data.</text>
</comment>
<sequence length="329" mass="37071">VLNNIKQRALVSIGDPDVLVRHTLGTVIATIVKLGGIASWPEVLPTLMQNLSSSQFNVVEGAWDILHKICEESPTDLEQPLPDGTRPLTVMVPEFLKFFSHDNPQLCKCAIETTTIFVSVRSEQMQQFIDSFVTELFKQANHTNNDVRKCVCKAIVAILESRPDKLLPEMENVVNYMLYSTQSEDKVLAMEACEFWLSFCEQDDLVYQLKPHLGNIVPVLLKSMIYDEEDLLLLDNDEDDAIVPDSAQDIKPRHHQARTHDHHTAGGHGIAHAGSEGEDEDEDEDDFDDDELYGDWNLRKCSAASLDVISTVFGNEILEYVLPHLKEEL</sequence>
<protein>
    <submittedName>
        <fullName evidence="1">Uncharacterized protein</fullName>
    </submittedName>
</protein>
<evidence type="ECO:0000313" key="2">
    <source>
        <dbReference type="Proteomes" id="UP001145114"/>
    </source>
</evidence>
<evidence type="ECO:0000313" key="1">
    <source>
        <dbReference type="EMBL" id="KAJ1672654.1"/>
    </source>
</evidence>
<accession>A0ACC1HFD6</accession>
<feature type="non-terminal residue" evidence="1">
    <location>
        <position position="329"/>
    </location>
</feature>
<proteinExistence type="predicted"/>
<dbReference type="Proteomes" id="UP001145114">
    <property type="component" value="Unassembled WGS sequence"/>
</dbReference>
<reference evidence="1" key="1">
    <citation type="submission" date="2022-06" db="EMBL/GenBank/DDBJ databases">
        <title>Phylogenomic reconstructions and comparative analyses of Kickxellomycotina fungi.</title>
        <authorList>
            <person name="Reynolds N.K."/>
            <person name="Stajich J.E."/>
            <person name="Barry K."/>
            <person name="Grigoriev I.V."/>
            <person name="Crous P."/>
            <person name="Smith M.E."/>
        </authorList>
    </citation>
    <scope>NUCLEOTIDE SEQUENCE</scope>
    <source>
        <strain evidence="1">RSA 2271</strain>
    </source>
</reference>
<dbReference type="EMBL" id="JAMZIH010008037">
    <property type="protein sequence ID" value="KAJ1672654.1"/>
    <property type="molecule type" value="Genomic_DNA"/>
</dbReference>